<reference evidence="2" key="1">
    <citation type="journal article" date="2015" name="MBio">
        <title>Genome-Resolved Metagenomic Analysis Reveals Roles for Candidate Phyla and Other Microbial Community Members in Biogeochemical Transformations in Oil Reservoirs.</title>
        <authorList>
            <person name="Hu P."/>
            <person name="Tom L."/>
            <person name="Singh A."/>
            <person name="Thomas B.C."/>
            <person name="Baker B.J."/>
            <person name="Piceno Y.M."/>
            <person name="Andersen G.L."/>
            <person name="Banfield J.F."/>
        </authorList>
    </citation>
    <scope>NUCLEOTIDE SEQUENCE [LARGE SCALE GENOMIC DNA]</scope>
</reference>
<dbReference type="InterPro" id="IPR027417">
    <property type="entry name" value="P-loop_NTPase"/>
</dbReference>
<evidence type="ECO:0000313" key="1">
    <source>
        <dbReference type="EMBL" id="KUK17424.1"/>
    </source>
</evidence>
<dbReference type="RefSeq" id="WP_283217673.1">
    <property type="nucleotide sequence ID" value="NZ_LGFD01000024.1"/>
</dbReference>
<comment type="caution">
    <text evidence="1">The sequence shown here is derived from an EMBL/GenBank/DDBJ whole genome shotgun (WGS) entry which is preliminary data.</text>
</comment>
<sequence length="197" mass="22974">MGVYIFTPEDLLRYETMSKHQLEVVKESILKKEDILVVGTSRAGKTKLIEAMIHLIPEEWKIAVVTAYGEFKPFKKNIYIIDTEFNEKSTSHRTREVIEEIKKVNPDYVVIDTLHTINIPYLLEKIIDDYPFIISSLVISRGLVEEIKHWLGIDNNILARFELVIELYRDIKTNLRKVNAIYRLAEKDGKIELEKVA</sequence>
<proteinExistence type="predicted"/>
<accession>A0A117L1C1</accession>
<gene>
    <name evidence="1" type="ORF">XD54_1304</name>
</gene>
<dbReference type="AlphaFoldDB" id="A0A117L1C1"/>
<organism evidence="1 2">
    <name type="scientific">Thermococcus sibiricus</name>
    <dbReference type="NCBI Taxonomy" id="172049"/>
    <lineage>
        <taxon>Archaea</taxon>
        <taxon>Methanobacteriati</taxon>
        <taxon>Methanobacteriota</taxon>
        <taxon>Thermococci</taxon>
        <taxon>Thermococcales</taxon>
        <taxon>Thermococcaceae</taxon>
        <taxon>Thermococcus</taxon>
    </lineage>
</organism>
<dbReference type="EMBL" id="LGFD01000024">
    <property type="protein sequence ID" value="KUK17424.1"/>
    <property type="molecule type" value="Genomic_DNA"/>
</dbReference>
<protein>
    <submittedName>
        <fullName evidence="1">Putative ATPase</fullName>
    </submittedName>
</protein>
<dbReference type="Gene3D" id="3.40.50.300">
    <property type="entry name" value="P-loop containing nucleotide triphosphate hydrolases"/>
    <property type="match status" value="1"/>
</dbReference>
<name>A0A117L1C1_9EURY</name>
<dbReference type="Proteomes" id="UP000053911">
    <property type="component" value="Unassembled WGS sequence"/>
</dbReference>
<dbReference type="PATRIC" id="fig|172049.5.peg.138"/>
<evidence type="ECO:0000313" key="2">
    <source>
        <dbReference type="Proteomes" id="UP000053911"/>
    </source>
</evidence>
<dbReference type="SUPFAM" id="SSF52540">
    <property type="entry name" value="P-loop containing nucleoside triphosphate hydrolases"/>
    <property type="match status" value="1"/>
</dbReference>